<keyword evidence="9" id="KW-0136">Cellulose degradation</keyword>
<evidence type="ECO:0000256" key="19">
    <source>
        <dbReference type="SAM" id="SignalP"/>
    </source>
</evidence>
<dbReference type="FunFam" id="3.20.20.300:FF:000002">
    <property type="entry name" value="Probable beta-glucosidase"/>
    <property type="match status" value="1"/>
</dbReference>
<reference evidence="22" key="1">
    <citation type="journal article" date="2014" name="Genome Announc.">
        <title>Genome sequence and annotation of Acremonium chrysogenum, producer of the beta-lactam antibiotic cephalosporin C.</title>
        <authorList>
            <person name="Terfehr D."/>
            <person name="Dahlmann T.A."/>
            <person name="Specht T."/>
            <person name="Zadra I."/>
            <person name="Kuernsteiner H."/>
            <person name="Kueck U."/>
        </authorList>
    </citation>
    <scope>NUCLEOTIDE SEQUENCE [LARGE SCALE GENOMIC DNA]</scope>
    <source>
        <strain evidence="22">ATCC 11550 / CBS 779.69 / DSM 880 / IAM 14645 / JCM 23072 / IMI 49137</strain>
    </source>
</reference>
<dbReference type="GO" id="GO:0008422">
    <property type="term" value="F:beta-glucosidase activity"/>
    <property type="evidence" value="ECO:0007669"/>
    <property type="project" value="UniProtKB-EC"/>
</dbReference>
<evidence type="ECO:0000313" key="21">
    <source>
        <dbReference type="EMBL" id="KFH44417.1"/>
    </source>
</evidence>
<evidence type="ECO:0000256" key="17">
    <source>
        <dbReference type="ARBA" id="ARBA00083611"/>
    </source>
</evidence>
<dbReference type="PANTHER" id="PTHR42715">
    <property type="entry name" value="BETA-GLUCOSIDASE"/>
    <property type="match status" value="1"/>
</dbReference>
<comment type="catalytic activity">
    <reaction evidence="1">
        <text>Hydrolysis of terminal, non-reducing beta-D-glucosyl residues with release of beta-D-glucose.</text>
        <dbReference type="EC" id="3.2.1.21"/>
    </reaction>
</comment>
<keyword evidence="7 19" id="KW-0732">Signal</keyword>
<dbReference type="SMART" id="SM01217">
    <property type="entry name" value="Fn3_like"/>
    <property type="match status" value="1"/>
</dbReference>
<evidence type="ECO:0000256" key="3">
    <source>
        <dbReference type="ARBA" id="ARBA00004987"/>
    </source>
</evidence>
<comment type="pathway">
    <text evidence="3">Glycan metabolism; cellulose degradation.</text>
</comment>
<sequence>MWSVLQYAGLASLILPLTAASFDSPPVYPSPPGKGHGEWSEAYARARDLVGQMTLEEKVNITRGVESDNVCAGTTGSVPRLGWPGMCLHDAGNGVRATDFVSSFPSALHVGASWDKNLTYERGWYMGKEFKAKGGEYNPSESGDVTGPNGGSETDDDGPLGGRNWEGFSIDPYLSGKLNALSINGHQDAGVIANIKTANIPHTRQHYIGNEQETYRRPYFGVEAVSSNIDDKTLHEFYLWPFVDSIHAGVASVMCSYQRVNGTYGCDNSKTLNGVLKGELEFEGFVLLDWNAIHQLTSANAGLDMVMPLGGSFGQNLTDAVNNGTVTEERLTDMATRIVAAWYLVGQDGDNFPPPGIGMQNLTLPHDKVEARDPKAKPSILEGAIAGHVLVKNKDNALPFKKPPTMLSVYGYDATVPRTKNTDKLFELGYMSSPEMGPAELGTPQSFDQAARGGTIVTGGRAGANGPPYILDPLSAIQFKAAETDAWVNWDLDSADPDVNSATDVCLVFISAMATEGWDREGLHDDFSDGIVLNVANKCANTIVVIHAAGTRLVDQWIEHPNVTATVIAHLPGQDSGRALVKLLYGEANFSGKLPYTIARNESDYGDVLHPCGRGTSNTTNPQCDFTEGLYLDYRAFDKHGIEPRFEFGFGLSYTTFEYSSLSLSAKDLDPSTSCNGKHMWDTAAVVEATVTNTGEREGQEVVQLYLAIPDSPPRQLRGFEKVALAPGEKATVHFELDKRDFAVWDVVAQQWTIQEGEYEVFVGASSRKLPLREKLVVTAEEDL</sequence>
<evidence type="ECO:0000256" key="13">
    <source>
        <dbReference type="ARBA" id="ARBA00023326"/>
    </source>
</evidence>
<evidence type="ECO:0000256" key="8">
    <source>
        <dbReference type="ARBA" id="ARBA00022801"/>
    </source>
</evidence>
<dbReference type="SUPFAM" id="SSF51445">
    <property type="entry name" value="(Trans)glycosidases"/>
    <property type="match status" value="1"/>
</dbReference>
<evidence type="ECO:0000256" key="4">
    <source>
        <dbReference type="ARBA" id="ARBA00005336"/>
    </source>
</evidence>
<evidence type="ECO:0000256" key="7">
    <source>
        <dbReference type="ARBA" id="ARBA00022729"/>
    </source>
</evidence>
<evidence type="ECO:0000313" key="22">
    <source>
        <dbReference type="Proteomes" id="UP000029964"/>
    </source>
</evidence>
<accession>A0A086T4Y5</accession>
<dbReference type="InterPro" id="IPR017853">
    <property type="entry name" value="GH"/>
</dbReference>
<comment type="similarity">
    <text evidence="4">Belongs to the glycosyl hydrolase 3 family.</text>
</comment>
<evidence type="ECO:0000256" key="12">
    <source>
        <dbReference type="ARBA" id="ARBA00023295"/>
    </source>
</evidence>
<evidence type="ECO:0000256" key="15">
    <source>
        <dbReference type="ARBA" id="ARBA00078013"/>
    </source>
</evidence>
<dbReference type="Proteomes" id="UP000029964">
    <property type="component" value="Unassembled WGS sequence"/>
</dbReference>
<dbReference type="Pfam" id="PF14310">
    <property type="entry name" value="Fn3-like"/>
    <property type="match status" value="1"/>
</dbReference>
<dbReference type="PANTHER" id="PTHR42715:SF5">
    <property type="entry name" value="BETA-GLUCOSIDASE M-RELATED"/>
    <property type="match status" value="1"/>
</dbReference>
<dbReference type="InterPro" id="IPR001764">
    <property type="entry name" value="Glyco_hydro_3_N"/>
</dbReference>
<comment type="subcellular location">
    <subcellularLocation>
        <location evidence="2">Secreted</location>
    </subcellularLocation>
</comment>
<feature type="region of interest" description="Disordered" evidence="18">
    <location>
        <begin position="135"/>
        <end position="162"/>
    </location>
</feature>
<evidence type="ECO:0000256" key="14">
    <source>
        <dbReference type="ARBA" id="ARBA00070030"/>
    </source>
</evidence>
<feature type="signal peptide" evidence="19">
    <location>
        <begin position="1"/>
        <end position="19"/>
    </location>
</feature>
<dbReference type="EMBL" id="JPKY01000048">
    <property type="protein sequence ID" value="KFH44417.1"/>
    <property type="molecule type" value="Genomic_DNA"/>
</dbReference>
<dbReference type="PRINTS" id="PR00133">
    <property type="entry name" value="GLHYDRLASE3"/>
</dbReference>
<feature type="domain" description="Fibronectin type III-like" evidence="20">
    <location>
        <begin position="701"/>
        <end position="767"/>
    </location>
</feature>
<protein>
    <recommendedName>
        <fullName evidence="14">Beta-glucosidase cel3A</fullName>
        <ecNumber evidence="5">3.2.1.21</ecNumber>
    </recommendedName>
    <alternativeName>
        <fullName evidence="15">Beta-D-glucoside glucohydrolase cel3A</fullName>
    </alternativeName>
    <alternativeName>
        <fullName evidence="17">Cellobiase cel3A</fullName>
    </alternativeName>
    <alternativeName>
        <fullName evidence="16">Gentiobiase cel3A</fullName>
    </alternativeName>
</protein>
<dbReference type="OrthoDB" id="416222at2759"/>
<comment type="caution">
    <text evidence="21">The sequence shown here is derived from an EMBL/GenBank/DDBJ whole genome shotgun (WGS) entry which is preliminary data.</text>
</comment>
<name>A0A086T4Y5_HAPC1</name>
<dbReference type="AlphaFoldDB" id="A0A086T4Y5"/>
<gene>
    <name evidence="21" type="ORF">ACRE_047680</name>
</gene>
<dbReference type="InterPro" id="IPR013783">
    <property type="entry name" value="Ig-like_fold"/>
</dbReference>
<dbReference type="Pfam" id="PF00933">
    <property type="entry name" value="Glyco_hydro_3"/>
    <property type="match status" value="1"/>
</dbReference>
<evidence type="ECO:0000256" key="5">
    <source>
        <dbReference type="ARBA" id="ARBA00012744"/>
    </source>
</evidence>
<proteinExistence type="inferred from homology"/>
<evidence type="ECO:0000256" key="6">
    <source>
        <dbReference type="ARBA" id="ARBA00022525"/>
    </source>
</evidence>
<dbReference type="GO" id="GO:0005576">
    <property type="term" value="C:extracellular region"/>
    <property type="evidence" value="ECO:0007669"/>
    <property type="project" value="UniProtKB-SubCell"/>
</dbReference>
<dbReference type="Gene3D" id="2.60.40.10">
    <property type="entry name" value="Immunoglobulins"/>
    <property type="match status" value="1"/>
</dbReference>
<keyword evidence="12" id="KW-0326">Glycosidase</keyword>
<dbReference type="Gene3D" id="3.20.20.300">
    <property type="entry name" value="Glycoside hydrolase, family 3, N-terminal domain"/>
    <property type="match status" value="1"/>
</dbReference>
<evidence type="ECO:0000256" key="1">
    <source>
        <dbReference type="ARBA" id="ARBA00000448"/>
    </source>
</evidence>
<dbReference type="InterPro" id="IPR036962">
    <property type="entry name" value="Glyco_hydro_3_N_sf"/>
</dbReference>
<keyword evidence="6" id="KW-0964">Secreted</keyword>
<dbReference type="EC" id="3.2.1.21" evidence="5"/>
<dbReference type="InterPro" id="IPR026891">
    <property type="entry name" value="Fn3-like"/>
</dbReference>
<dbReference type="InterPro" id="IPR002772">
    <property type="entry name" value="Glyco_hydro_3_C"/>
</dbReference>
<evidence type="ECO:0000256" key="16">
    <source>
        <dbReference type="ARBA" id="ARBA00083231"/>
    </source>
</evidence>
<evidence type="ECO:0000256" key="2">
    <source>
        <dbReference type="ARBA" id="ARBA00004613"/>
    </source>
</evidence>
<keyword evidence="8" id="KW-0378">Hydrolase</keyword>
<dbReference type="SUPFAM" id="SSF52279">
    <property type="entry name" value="Beta-D-glucan exohydrolase, C-terminal domain"/>
    <property type="match status" value="1"/>
</dbReference>
<dbReference type="HOGENOM" id="CLU_004542_2_1_1"/>
<evidence type="ECO:0000256" key="10">
    <source>
        <dbReference type="ARBA" id="ARBA00023180"/>
    </source>
</evidence>
<evidence type="ECO:0000259" key="20">
    <source>
        <dbReference type="SMART" id="SM01217"/>
    </source>
</evidence>
<keyword evidence="22" id="KW-1185">Reference proteome</keyword>
<feature type="chain" id="PRO_5001815290" description="Beta-glucosidase cel3A" evidence="19">
    <location>
        <begin position="20"/>
        <end position="784"/>
    </location>
</feature>
<dbReference type="InterPro" id="IPR036881">
    <property type="entry name" value="Glyco_hydro_3_C_sf"/>
</dbReference>
<evidence type="ECO:0000256" key="9">
    <source>
        <dbReference type="ARBA" id="ARBA00023001"/>
    </source>
</evidence>
<dbReference type="Gene3D" id="3.40.50.1700">
    <property type="entry name" value="Glycoside hydrolase family 3 C-terminal domain"/>
    <property type="match status" value="1"/>
</dbReference>
<keyword evidence="11" id="KW-0119">Carbohydrate metabolism</keyword>
<dbReference type="Pfam" id="PF01915">
    <property type="entry name" value="Glyco_hydro_3_C"/>
    <property type="match status" value="1"/>
</dbReference>
<keyword evidence="10" id="KW-0325">Glycoprotein</keyword>
<evidence type="ECO:0000256" key="18">
    <source>
        <dbReference type="SAM" id="MobiDB-lite"/>
    </source>
</evidence>
<keyword evidence="13" id="KW-0624">Polysaccharide degradation</keyword>
<dbReference type="FunFam" id="2.60.40.10:FF:000495">
    <property type="entry name" value="Periplasmic beta-glucosidase"/>
    <property type="match status" value="1"/>
</dbReference>
<dbReference type="STRING" id="857340.A0A086T4Y5"/>
<organism evidence="21 22">
    <name type="scientific">Hapsidospora chrysogenum (strain ATCC 11550 / CBS 779.69 / DSM 880 / IAM 14645 / JCM 23072 / IMI 49137)</name>
    <name type="common">Acremonium chrysogenum</name>
    <dbReference type="NCBI Taxonomy" id="857340"/>
    <lineage>
        <taxon>Eukaryota</taxon>
        <taxon>Fungi</taxon>
        <taxon>Dikarya</taxon>
        <taxon>Ascomycota</taxon>
        <taxon>Pezizomycotina</taxon>
        <taxon>Sordariomycetes</taxon>
        <taxon>Hypocreomycetidae</taxon>
        <taxon>Hypocreales</taxon>
        <taxon>Bionectriaceae</taxon>
        <taxon>Hapsidospora</taxon>
    </lineage>
</organism>
<evidence type="ECO:0000256" key="11">
    <source>
        <dbReference type="ARBA" id="ARBA00023277"/>
    </source>
</evidence>
<dbReference type="InterPro" id="IPR050288">
    <property type="entry name" value="Cellulose_deg_GH3"/>
</dbReference>
<dbReference type="GO" id="GO:0030245">
    <property type="term" value="P:cellulose catabolic process"/>
    <property type="evidence" value="ECO:0007669"/>
    <property type="project" value="UniProtKB-KW"/>
</dbReference>